<dbReference type="Pfam" id="PF00440">
    <property type="entry name" value="TetR_N"/>
    <property type="match status" value="1"/>
</dbReference>
<keyword evidence="2 4" id="KW-0238">DNA-binding</keyword>
<dbReference type="PANTHER" id="PTHR30055:SF234">
    <property type="entry name" value="HTH-TYPE TRANSCRIPTIONAL REGULATOR BETI"/>
    <property type="match status" value="1"/>
</dbReference>
<keyword evidence="1" id="KW-0805">Transcription regulation</keyword>
<dbReference type="AlphaFoldDB" id="A0A944HCD9"/>
<dbReference type="Proteomes" id="UP000694660">
    <property type="component" value="Unassembled WGS sequence"/>
</dbReference>
<evidence type="ECO:0000259" key="5">
    <source>
        <dbReference type="PROSITE" id="PS50977"/>
    </source>
</evidence>
<evidence type="ECO:0000256" key="1">
    <source>
        <dbReference type="ARBA" id="ARBA00023015"/>
    </source>
</evidence>
<dbReference type="Gene3D" id="1.10.357.10">
    <property type="entry name" value="Tetracycline Repressor, domain 2"/>
    <property type="match status" value="1"/>
</dbReference>
<evidence type="ECO:0000313" key="7">
    <source>
        <dbReference type="Proteomes" id="UP000694660"/>
    </source>
</evidence>
<dbReference type="InterPro" id="IPR009057">
    <property type="entry name" value="Homeodomain-like_sf"/>
</dbReference>
<protein>
    <submittedName>
        <fullName evidence="6">TetR/AcrR family transcriptional regulator</fullName>
    </submittedName>
</protein>
<evidence type="ECO:0000256" key="3">
    <source>
        <dbReference type="ARBA" id="ARBA00023163"/>
    </source>
</evidence>
<proteinExistence type="predicted"/>
<comment type="caution">
    <text evidence="6">The sequence shown here is derived from an EMBL/GenBank/DDBJ whole genome shotgun (WGS) entry which is preliminary data.</text>
</comment>
<dbReference type="EMBL" id="JAEKFT010000018">
    <property type="protein sequence ID" value="MBT0962617.1"/>
    <property type="molecule type" value="Genomic_DNA"/>
</dbReference>
<accession>A0A944HCD9</accession>
<reference evidence="7" key="1">
    <citation type="journal article" date="2022" name="ISME J.">
        <title>Genetic and phylogenetic analysis of dissimilatory iodate-reducing bacteria identifies potential niches across the world's oceans.</title>
        <authorList>
            <person name="Reyes-Umana V."/>
            <person name="Henning Z."/>
            <person name="Lee K."/>
            <person name="Barnum T.P."/>
            <person name="Coates J.D."/>
        </authorList>
    </citation>
    <scope>NUCLEOTIDE SEQUENCE [LARGE SCALE GENOMIC DNA]</scope>
    <source>
        <strain evidence="7">IR12</strain>
    </source>
</reference>
<evidence type="ECO:0000256" key="2">
    <source>
        <dbReference type="ARBA" id="ARBA00023125"/>
    </source>
</evidence>
<dbReference type="GO" id="GO:0003700">
    <property type="term" value="F:DNA-binding transcription factor activity"/>
    <property type="evidence" value="ECO:0007669"/>
    <property type="project" value="TreeGrafter"/>
</dbReference>
<dbReference type="GO" id="GO:0000976">
    <property type="term" value="F:transcription cis-regulatory region binding"/>
    <property type="evidence" value="ECO:0007669"/>
    <property type="project" value="TreeGrafter"/>
</dbReference>
<dbReference type="InterPro" id="IPR041347">
    <property type="entry name" value="MftR_C"/>
</dbReference>
<organism evidence="6 7">
    <name type="scientific">Denitromonas iodatirespirans</name>
    <dbReference type="NCBI Taxonomy" id="2795389"/>
    <lineage>
        <taxon>Bacteria</taxon>
        <taxon>Pseudomonadati</taxon>
        <taxon>Pseudomonadota</taxon>
        <taxon>Betaproteobacteria</taxon>
        <taxon>Rhodocyclales</taxon>
        <taxon>Zoogloeaceae</taxon>
        <taxon>Denitromonas</taxon>
    </lineage>
</organism>
<dbReference type="PROSITE" id="PS50977">
    <property type="entry name" value="HTH_TETR_2"/>
    <property type="match status" value="1"/>
</dbReference>
<dbReference type="InterPro" id="IPR001647">
    <property type="entry name" value="HTH_TetR"/>
</dbReference>
<feature type="DNA-binding region" description="H-T-H motif" evidence="4">
    <location>
        <begin position="24"/>
        <end position="43"/>
    </location>
</feature>
<sequence>MSPRARILDAGVDLLQTQGIAALTQPRVAKAAGLTQSHLTYYFPTRNALLLAVAEAAVEHVLAELGRAGSAPPAALGDQLGQLIPQQAPVRVMLGLIVAADSEPALHASLEAMILRIRQGIAALLERRGLDATPPQVLLVHAAVVGLSVMHHARQSEVSAADIATGTHELMRLLTANGAQRPAS</sequence>
<dbReference type="Pfam" id="PF17754">
    <property type="entry name" value="TetR_C_14"/>
    <property type="match status" value="1"/>
</dbReference>
<dbReference type="PANTHER" id="PTHR30055">
    <property type="entry name" value="HTH-TYPE TRANSCRIPTIONAL REGULATOR RUTR"/>
    <property type="match status" value="1"/>
</dbReference>
<name>A0A944HCD9_DENI1</name>
<dbReference type="SUPFAM" id="SSF46689">
    <property type="entry name" value="Homeodomain-like"/>
    <property type="match status" value="1"/>
</dbReference>
<dbReference type="PRINTS" id="PR00455">
    <property type="entry name" value="HTHTETR"/>
</dbReference>
<keyword evidence="3" id="KW-0804">Transcription</keyword>
<feature type="domain" description="HTH tetR-type" evidence="5">
    <location>
        <begin position="1"/>
        <end position="61"/>
    </location>
</feature>
<evidence type="ECO:0000256" key="4">
    <source>
        <dbReference type="PROSITE-ProRule" id="PRU00335"/>
    </source>
</evidence>
<gene>
    <name evidence="6" type="ORF">I8J34_15660</name>
</gene>
<dbReference type="RefSeq" id="WP_214362565.1">
    <property type="nucleotide sequence ID" value="NZ_JAEKFT010000018.1"/>
</dbReference>
<dbReference type="InterPro" id="IPR050109">
    <property type="entry name" value="HTH-type_TetR-like_transc_reg"/>
</dbReference>
<evidence type="ECO:0000313" key="6">
    <source>
        <dbReference type="EMBL" id="MBT0962617.1"/>
    </source>
</evidence>
<keyword evidence="7" id="KW-1185">Reference proteome</keyword>